<gene>
    <name evidence="2" type="ORF">METZ01_LOCUS120460</name>
</gene>
<dbReference type="Pfam" id="PF13646">
    <property type="entry name" value="HEAT_2"/>
    <property type="match status" value="2"/>
</dbReference>
<dbReference type="InterPro" id="IPR016024">
    <property type="entry name" value="ARM-type_fold"/>
</dbReference>
<evidence type="ECO:0000313" key="2">
    <source>
        <dbReference type="EMBL" id="SVA67606.1"/>
    </source>
</evidence>
<dbReference type="PROSITE" id="PS50077">
    <property type="entry name" value="HEAT_REPEAT"/>
    <property type="match status" value="1"/>
</dbReference>
<organism evidence="2">
    <name type="scientific">marine metagenome</name>
    <dbReference type="NCBI Taxonomy" id="408172"/>
    <lineage>
        <taxon>unclassified sequences</taxon>
        <taxon>metagenomes</taxon>
        <taxon>ecological metagenomes</taxon>
    </lineage>
</organism>
<comment type="function">
    <text evidence="1">Catalyzes the hydroxylation of the N(6)-(4-aminobutyl)-L-lysine intermediate produced by deoxyhypusine synthase/DHPS on a critical lysine of the eukaryotic translation initiation factor 5A/eIF-5A. This is the second step of the post-translational modification of that lysine into an unusual amino acid residue named hypusine. Hypusination is unique to mature eIF-5A factor and is essential for its function.</text>
</comment>
<protein>
    <recommendedName>
        <fullName evidence="3">HEAT repeat domain-containing protein</fullName>
    </recommendedName>
</protein>
<accession>A0A381XS27</accession>
<dbReference type="PANTHER" id="PTHR12697:SF5">
    <property type="entry name" value="DEOXYHYPUSINE HYDROXYLASE"/>
    <property type="match status" value="1"/>
</dbReference>
<evidence type="ECO:0008006" key="3">
    <source>
        <dbReference type="Google" id="ProtNLM"/>
    </source>
</evidence>
<dbReference type="AlphaFoldDB" id="A0A381XS27"/>
<name>A0A381XS27_9ZZZZ</name>
<evidence type="ECO:0000256" key="1">
    <source>
        <dbReference type="ARBA" id="ARBA00045876"/>
    </source>
</evidence>
<dbReference type="SUPFAM" id="SSF48371">
    <property type="entry name" value="ARM repeat"/>
    <property type="match status" value="1"/>
</dbReference>
<dbReference type="SMART" id="SM00567">
    <property type="entry name" value="EZ_HEAT"/>
    <property type="match status" value="6"/>
</dbReference>
<sequence length="369" mass="40747">MIYILVAVFLVFQSFADADSKTEGILQKLREDCQVLLIETYKNENSFVRAAVMRAAGESHDPKLIPLLNRGVRDYYSTARLFALQGLKEISSTAALTAARKLTEDPDIWVRSSAVEMLGDEGGVEMVEEIRGYLKSYDVPMKLAASAGLVKLGEMEYIEEVLDPLTHPIPDRRYQAIGHLGKIGGKKVLPHLIKLFDHSEPEMIYYSLKALEGKATPEMLPKLRELVKHPNSSIRQAAAMAMGNLNNAEADLIPLCADEDGLTKLSAAVALYRIGSDACQVVFEELLSHQDFKVRSSMARVLGKTAIPKRLQILTAALRDSHSRVRTAAVRGVGMMGGPEAFPLLVKMLEDRKEAIRAYAAGNLIRLLE</sequence>
<dbReference type="Gene3D" id="1.25.10.10">
    <property type="entry name" value="Leucine-rich Repeat Variant"/>
    <property type="match status" value="3"/>
</dbReference>
<dbReference type="InterPro" id="IPR021133">
    <property type="entry name" value="HEAT_type_2"/>
</dbReference>
<dbReference type="InterPro" id="IPR004155">
    <property type="entry name" value="PBS_lyase_HEAT"/>
</dbReference>
<dbReference type="PANTHER" id="PTHR12697">
    <property type="entry name" value="PBS LYASE HEAT-LIKE PROTEIN"/>
    <property type="match status" value="1"/>
</dbReference>
<dbReference type="EMBL" id="UINC01016192">
    <property type="protein sequence ID" value="SVA67606.1"/>
    <property type="molecule type" value="Genomic_DNA"/>
</dbReference>
<reference evidence="2" key="1">
    <citation type="submission" date="2018-05" db="EMBL/GenBank/DDBJ databases">
        <authorList>
            <person name="Lanie J.A."/>
            <person name="Ng W.-L."/>
            <person name="Kazmierczak K.M."/>
            <person name="Andrzejewski T.M."/>
            <person name="Davidsen T.M."/>
            <person name="Wayne K.J."/>
            <person name="Tettelin H."/>
            <person name="Glass J.I."/>
            <person name="Rusch D."/>
            <person name="Podicherti R."/>
            <person name="Tsui H.-C.T."/>
            <person name="Winkler M.E."/>
        </authorList>
    </citation>
    <scope>NUCLEOTIDE SEQUENCE</scope>
</reference>
<dbReference type="InterPro" id="IPR011989">
    <property type="entry name" value="ARM-like"/>
</dbReference>
<proteinExistence type="predicted"/>
<dbReference type="GO" id="GO:0016491">
    <property type="term" value="F:oxidoreductase activity"/>
    <property type="evidence" value="ECO:0007669"/>
    <property type="project" value="TreeGrafter"/>
</dbReference>